<reference evidence="2 3" key="1">
    <citation type="submission" date="2017-05" db="EMBL/GenBank/DDBJ databases">
        <title>Genome sequence for an aflatoxigenic pathogen of Argentinian peanut, Aspergillus arachidicola.</title>
        <authorList>
            <person name="Moore G."/>
            <person name="Beltz S.B."/>
            <person name="Mack B.M."/>
        </authorList>
    </citation>
    <scope>NUCLEOTIDE SEQUENCE [LARGE SCALE GENOMIC DNA]</scope>
    <source>
        <strain evidence="2 3">CBS 117610</strain>
    </source>
</reference>
<protein>
    <submittedName>
        <fullName evidence="2">GNAT family N-acetyltransferase</fullName>
    </submittedName>
</protein>
<name>A0A2G7FLA6_9EURO</name>
<dbReference type="PROSITE" id="PS51186">
    <property type="entry name" value="GNAT"/>
    <property type="match status" value="1"/>
</dbReference>
<dbReference type="InterPro" id="IPR016181">
    <property type="entry name" value="Acyl_CoA_acyltransferase"/>
</dbReference>
<dbReference type="CDD" id="cd04301">
    <property type="entry name" value="NAT_SF"/>
    <property type="match status" value="1"/>
</dbReference>
<dbReference type="GO" id="GO:0016747">
    <property type="term" value="F:acyltransferase activity, transferring groups other than amino-acyl groups"/>
    <property type="evidence" value="ECO:0007669"/>
    <property type="project" value="InterPro"/>
</dbReference>
<keyword evidence="2" id="KW-0808">Transferase</keyword>
<proteinExistence type="predicted"/>
<gene>
    <name evidence="2" type="ORF">AARAC_010058</name>
</gene>
<dbReference type="Proteomes" id="UP000231358">
    <property type="component" value="Unassembled WGS sequence"/>
</dbReference>
<sequence>MALPIEPQTWTKDTFIVSTDKTLLSVSAINTAFDNVFMYWTKSYPEDILKQIIEGSFCFGVYKAKPNITEQNGESNGISGDSPTDSKQNVDQIGFARLITDNVTFAYLTDLYILPEYQGHGLGGWLIDCVDEVLRPLPHLRWFMLRTSAEKSKQAYEKRLGMHVLDTSCVSEGGIMMGRKGKANMA</sequence>
<dbReference type="PANTHER" id="PTHR43233:SF1">
    <property type="entry name" value="FAMILY N-ACETYLTRANSFERASE, PUTATIVE (AFU_ORTHOLOGUE AFUA_6G03350)-RELATED"/>
    <property type="match status" value="1"/>
</dbReference>
<dbReference type="InterPro" id="IPR053144">
    <property type="entry name" value="Acetyltransferase_Butenolide"/>
</dbReference>
<accession>A0A2G7FLA6</accession>
<feature type="domain" description="N-acetyltransferase" evidence="1">
    <location>
        <begin position="24"/>
        <end position="182"/>
    </location>
</feature>
<dbReference type="InterPro" id="IPR000182">
    <property type="entry name" value="GNAT_dom"/>
</dbReference>
<dbReference type="Gene3D" id="3.40.630.30">
    <property type="match status" value="1"/>
</dbReference>
<dbReference type="EMBL" id="NEXV01000560">
    <property type="protein sequence ID" value="PIG81384.1"/>
    <property type="molecule type" value="Genomic_DNA"/>
</dbReference>
<evidence type="ECO:0000259" key="1">
    <source>
        <dbReference type="PROSITE" id="PS51186"/>
    </source>
</evidence>
<dbReference type="SUPFAM" id="SSF55729">
    <property type="entry name" value="Acyl-CoA N-acyltransferases (Nat)"/>
    <property type="match status" value="1"/>
</dbReference>
<dbReference type="Pfam" id="PF00583">
    <property type="entry name" value="Acetyltransf_1"/>
    <property type="match status" value="1"/>
</dbReference>
<organism evidence="2 3">
    <name type="scientific">Aspergillus arachidicola</name>
    <dbReference type="NCBI Taxonomy" id="656916"/>
    <lineage>
        <taxon>Eukaryota</taxon>
        <taxon>Fungi</taxon>
        <taxon>Dikarya</taxon>
        <taxon>Ascomycota</taxon>
        <taxon>Pezizomycotina</taxon>
        <taxon>Eurotiomycetes</taxon>
        <taxon>Eurotiomycetidae</taxon>
        <taxon>Eurotiales</taxon>
        <taxon>Aspergillaceae</taxon>
        <taxon>Aspergillus</taxon>
        <taxon>Aspergillus subgen. Circumdati</taxon>
    </lineage>
</organism>
<dbReference type="STRING" id="656916.A0A2G7FLA6"/>
<comment type="caution">
    <text evidence="2">The sequence shown here is derived from an EMBL/GenBank/DDBJ whole genome shotgun (WGS) entry which is preliminary data.</text>
</comment>
<dbReference type="AlphaFoldDB" id="A0A2G7FLA6"/>
<evidence type="ECO:0000313" key="2">
    <source>
        <dbReference type="EMBL" id="PIG81384.1"/>
    </source>
</evidence>
<evidence type="ECO:0000313" key="3">
    <source>
        <dbReference type="Proteomes" id="UP000231358"/>
    </source>
</evidence>
<dbReference type="PANTHER" id="PTHR43233">
    <property type="entry name" value="FAMILY N-ACETYLTRANSFERASE, PUTATIVE (AFU_ORTHOLOGUE AFUA_6G03350)-RELATED"/>
    <property type="match status" value="1"/>
</dbReference>
<keyword evidence="3" id="KW-1185">Reference proteome</keyword>